<reference evidence="8" key="1">
    <citation type="submission" date="2022-09" db="EMBL/GenBank/DDBJ databases">
        <title>Actin cytoskeleton and complex cell architecture in an #Asgard archaeon.</title>
        <authorList>
            <person name="Ponce Toledo R.I."/>
            <person name="Schleper C."/>
            <person name="Rodrigues Oliveira T."/>
            <person name="Wollweber F."/>
            <person name="Xu J."/>
            <person name="Rittmann S."/>
            <person name="Klingl A."/>
            <person name="Pilhofer M."/>
        </authorList>
    </citation>
    <scope>NUCLEOTIDE SEQUENCE</scope>
    <source>
        <strain evidence="8">B-35</strain>
    </source>
</reference>
<keyword evidence="9" id="KW-1185">Reference proteome</keyword>
<dbReference type="EC" id="2.1.1.72" evidence="2"/>
<dbReference type="PANTHER" id="PTHR33841:SF5">
    <property type="entry name" value="DNA METHYLASE (MODIFICATION METHYLASE) (METHYLTRANSFERASE)-RELATED"/>
    <property type="match status" value="1"/>
</dbReference>
<comment type="catalytic activity">
    <reaction evidence="6">
        <text>a 2'-deoxyadenosine in DNA + S-adenosyl-L-methionine = an N(6)-methyl-2'-deoxyadenosine in DNA + S-adenosyl-L-homocysteine + H(+)</text>
        <dbReference type="Rhea" id="RHEA:15197"/>
        <dbReference type="Rhea" id="RHEA-COMP:12418"/>
        <dbReference type="Rhea" id="RHEA-COMP:12419"/>
        <dbReference type="ChEBI" id="CHEBI:15378"/>
        <dbReference type="ChEBI" id="CHEBI:57856"/>
        <dbReference type="ChEBI" id="CHEBI:59789"/>
        <dbReference type="ChEBI" id="CHEBI:90615"/>
        <dbReference type="ChEBI" id="CHEBI:90616"/>
        <dbReference type="EC" id="2.1.1.72"/>
    </reaction>
</comment>
<dbReference type="SUPFAM" id="SSF53335">
    <property type="entry name" value="S-adenosyl-L-methionine-dependent methyltransferases"/>
    <property type="match status" value="1"/>
</dbReference>
<evidence type="ECO:0000259" key="7">
    <source>
        <dbReference type="Pfam" id="PF07669"/>
    </source>
</evidence>
<gene>
    <name evidence="8" type="ORF">NEF87_000611</name>
</gene>
<evidence type="ECO:0000256" key="2">
    <source>
        <dbReference type="ARBA" id="ARBA00011900"/>
    </source>
</evidence>
<dbReference type="Proteomes" id="UP001208689">
    <property type="component" value="Chromosome"/>
</dbReference>
<feature type="domain" description="Type II methyltransferase M.TaqI-like" evidence="7">
    <location>
        <begin position="297"/>
        <end position="456"/>
    </location>
</feature>
<keyword evidence="3" id="KW-0489">Methyltransferase</keyword>
<evidence type="ECO:0000256" key="5">
    <source>
        <dbReference type="ARBA" id="ARBA00022691"/>
    </source>
</evidence>
<dbReference type="Gene3D" id="3.40.50.150">
    <property type="entry name" value="Vaccinia Virus protein VP39"/>
    <property type="match status" value="1"/>
</dbReference>
<dbReference type="InterPro" id="IPR029063">
    <property type="entry name" value="SAM-dependent_MTases_sf"/>
</dbReference>
<dbReference type="PANTHER" id="PTHR33841">
    <property type="entry name" value="DNA METHYLTRANSFERASE YEEA-RELATED"/>
    <property type="match status" value="1"/>
</dbReference>
<dbReference type="PRINTS" id="PR00507">
    <property type="entry name" value="N12N6MTFRASE"/>
</dbReference>
<evidence type="ECO:0000256" key="3">
    <source>
        <dbReference type="ARBA" id="ARBA00022603"/>
    </source>
</evidence>
<dbReference type="Pfam" id="PF07669">
    <property type="entry name" value="Eco57I"/>
    <property type="match status" value="1"/>
</dbReference>
<dbReference type="EMBL" id="CP104013">
    <property type="protein sequence ID" value="UYP44326.1"/>
    <property type="molecule type" value="Genomic_DNA"/>
</dbReference>
<evidence type="ECO:0000313" key="8">
    <source>
        <dbReference type="EMBL" id="UYP44326.1"/>
    </source>
</evidence>
<proteinExistence type="inferred from homology"/>
<organism evidence="8 9">
    <name type="scientific">Candidatus Lokiarchaeum ossiferum</name>
    <dbReference type="NCBI Taxonomy" id="2951803"/>
    <lineage>
        <taxon>Archaea</taxon>
        <taxon>Promethearchaeati</taxon>
        <taxon>Promethearchaeota</taxon>
        <taxon>Promethearchaeia</taxon>
        <taxon>Promethearchaeales</taxon>
        <taxon>Promethearchaeaceae</taxon>
        <taxon>Candidatus Lokiarchaeum</taxon>
    </lineage>
</organism>
<evidence type="ECO:0000256" key="1">
    <source>
        <dbReference type="ARBA" id="ARBA00006594"/>
    </source>
</evidence>
<dbReference type="PROSITE" id="PS00092">
    <property type="entry name" value="N6_MTASE"/>
    <property type="match status" value="1"/>
</dbReference>
<keyword evidence="4" id="KW-0808">Transferase</keyword>
<name>A0ABY6HP69_9ARCH</name>
<protein>
    <recommendedName>
        <fullName evidence="2">site-specific DNA-methyltransferase (adenine-specific)</fullName>
        <ecNumber evidence="2">2.1.1.72</ecNumber>
    </recommendedName>
</protein>
<evidence type="ECO:0000256" key="6">
    <source>
        <dbReference type="ARBA" id="ARBA00047942"/>
    </source>
</evidence>
<evidence type="ECO:0000256" key="4">
    <source>
        <dbReference type="ARBA" id="ARBA00022679"/>
    </source>
</evidence>
<accession>A0ABY6HP69</accession>
<dbReference type="InterPro" id="IPR050953">
    <property type="entry name" value="N4_N6_ade-DNA_methylase"/>
</dbReference>
<dbReference type="InterPro" id="IPR002052">
    <property type="entry name" value="DNA_methylase_N6_adenine_CS"/>
</dbReference>
<comment type="similarity">
    <text evidence="1">Belongs to the N(4)/N(6)-methyltransferase family.</text>
</comment>
<sequence length="908" mass="106798">MEKNELISDYFDIVAEISSILKEERRKYERDPESSFFDPFSIAIHHFLGQILAFMIIYFSYFPKGEKNNEILKLEVFNHLFLKNVSSDSYNFNLEAMHAILTNEVGIKPTDLPKIFHEKQYLIPIYRMQISSNLKDLIFKKIWVKTQIFPNESFCKNQQASYEKYLTPAFLGEIFELQQHNLQRKTIQQGVFYSPISEIQFTILNLIYKHVSLNISKPPKYNSHEISSCLIAIFTGKFEKSSENEDLVETLFQNFQNIKVLDPACGSGSFLVHFQDFWLKMWQARNKTTSKSILPPNFVGFDVNPLTILIADFRLWIRYYSNFPKYLQICYQSINFMCVDFLVNDSKTLFLNQKYDFILGNPPYIRNRDIKNPNLSKPMKNEEYRNKIRKSFLNLELSHPMEINRFDYYIYFYLHSFEKLAKNGIIGFIVSNSWMSVKFGYTFQSFLCKYMKILTISENLFRSFSSAEINTVITILQKKPKDYPAELLERNLAEFIQWKQPYQTLIVSENIKKMFDILNQSEKFDQDYSIVDSTNFYKIKENSIGKSFITSQKTLFIGPERINQKRIQKTYLGYNWTNYFFKAPPIYYELLLALGKKTIFLQDLVKIRRGITTNCNEYFILTHLHDHQYINGYGDIFELPDDVMDPFLNSPKDLVLPEIHLPEIKTFLFNTPFTKTQLKAKKMTQVLKYIEYGETKKIKVKRGAKRGEKLQGIHNLASFKSKYDKNPDSWYSFKAFSHNESVKSEFSKEKRIIIQKIFNTSYKIALIDSEIIPNNTFYELSVKRPQENSIDLIFSILLSSLTFLSIELQGRTNFGGGALDTATFDIGKIIIIHPNQYSESEQRSILNAANLIAKTKIQNSNIEFQKQVRRNLDEIILTPFKNETTIPQLYELILEIQNQRTQRSKTFK</sequence>
<evidence type="ECO:0000313" key="9">
    <source>
        <dbReference type="Proteomes" id="UP001208689"/>
    </source>
</evidence>
<dbReference type="InterPro" id="IPR011639">
    <property type="entry name" value="MethylTrfase_TaqI-like_dom"/>
</dbReference>
<keyword evidence="5" id="KW-0949">S-adenosyl-L-methionine</keyword>